<gene>
    <name evidence="2" type="ORF">PRVXT_002107</name>
</gene>
<reference evidence="2" key="1">
    <citation type="journal article" date="2013" name="Extremophiles">
        <title>Proteinivorax tanatarense gen. nov., sp. nov., an anaerobic, haloalkaliphilic, proteolytic bacterium isolated from a decaying algal bloom, and proposal of Proteinivoraceae fam. nov.</title>
        <authorList>
            <person name="Kevbrin V."/>
            <person name="Boltyanskaya Y."/>
            <person name="Zhilina T."/>
            <person name="Kolganova T."/>
            <person name="Lavrentjeva E."/>
            <person name="Kuznetsov B."/>
        </authorList>
    </citation>
    <scope>NUCLEOTIDE SEQUENCE</scope>
    <source>
        <strain evidence="2">Z-910T</strain>
    </source>
</reference>
<protein>
    <recommendedName>
        <fullName evidence="3">Lipoprotein</fullName>
    </recommendedName>
</protein>
<evidence type="ECO:0008006" key="3">
    <source>
        <dbReference type="Google" id="ProtNLM"/>
    </source>
</evidence>
<dbReference type="EMBL" id="CP158367">
    <property type="protein sequence ID" value="XBX74083.1"/>
    <property type="molecule type" value="Genomic_DNA"/>
</dbReference>
<organism evidence="2">
    <name type="scientific">Proteinivorax tanatarense</name>
    <dbReference type="NCBI Taxonomy" id="1260629"/>
    <lineage>
        <taxon>Bacteria</taxon>
        <taxon>Bacillati</taxon>
        <taxon>Bacillota</taxon>
        <taxon>Clostridia</taxon>
        <taxon>Eubacteriales</taxon>
        <taxon>Proteinivoracaceae</taxon>
        <taxon>Proteinivorax</taxon>
    </lineage>
</organism>
<name>A0AAU7VIX2_9FIRM</name>
<feature type="chain" id="PRO_5044009039" description="Lipoprotein" evidence="1">
    <location>
        <begin position="22"/>
        <end position="125"/>
    </location>
</feature>
<dbReference type="RefSeq" id="WP_350342841.1">
    <property type="nucleotide sequence ID" value="NZ_CP158367.1"/>
</dbReference>
<sequence length="125" mass="14246">MKRFIMFILSIIIFVSLTGCSSGSTTQRSSVNIEDESKDYTDSLKIDLDKDFENLALCFDVRISDGDLNWRVLSPKGEVVQQGKIQSGESYRERLYFSPRPGRWVVEVDGNEIAGKVEMEWIVSK</sequence>
<proteinExistence type="predicted"/>
<dbReference type="PROSITE" id="PS51257">
    <property type="entry name" value="PROKAR_LIPOPROTEIN"/>
    <property type="match status" value="1"/>
</dbReference>
<dbReference type="AlphaFoldDB" id="A0AAU7VIX2"/>
<evidence type="ECO:0000256" key="1">
    <source>
        <dbReference type="SAM" id="SignalP"/>
    </source>
</evidence>
<feature type="signal peptide" evidence="1">
    <location>
        <begin position="1"/>
        <end position="21"/>
    </location>
</feature>
<accession>A0AAU7VIX2</accession>
<reference evidence="2" key="2">
    <citation type="submission" date="2024-06" db="EMBL/GenBank/DDBJ databases">
        <authorList>
            <person name="Petrova K.O."/>
            <person name="Toshchakov S.V."/>
            <person name="Boltjanskaja Y.V."/>
            <person name="Kevbrin V."/>
        </authorList>
    </citation>
    <scope>NUCLEOTIDE SEQUENCE</scope>
    <source>
        <strain evidence="2">Z-910T</strain>
    </source>
</reference>
<keyword evidence="1" id="KW-0732">Signal</keyword>
<evidence type="ECO:0000313" key="2">
    <source>
        <dbReference type="EMBL" id="XBX74083.1"/>
    </source>
</evidence>